<sequence>MADTNDPGVCASFLVTREDYADYRAAAGKSAISPGEFLFVRLAGAALLLCCFVFLVTLGDDWQRFAIDALLGICGLFLMGWKSMLPLWLRARAGKFYDENNRLVEAYTVTVSGEGIAVEKPRYEAQLPYAMIAGAYEDKKIFFFSLGAGRSCFLPKRCLTEEECSRIRKYLSLALQEKFQQEGAQING</sequence>
<reference evidence="3" key="1">
    <citation type="submission" date="2020-10" db="EMBL/GenBank/DDBJ databases">
        <authorList>
            <person name="Gilroy R."/>
        </authorList>
    </citation>
    <scope>NUCLEOTIDE SEQUENCE</scope>
    <source>
        <strain evidence="3">ChiSxjej1B13-7958</strain>
    </source>
</reference>
<feature type="domain" description="YcxB-like C-terminal" evidence="2">
    <location>
        <begin position="112"/>
        <end position="169"/>
    </location>
</feature>
<feature type="transmembrane region" description="Helical" evidence="1">
    <location>
        <begin position="65"/>
        <end position="85"/>
    </location>
</feature>
<evidence type="ECO:0000256" key="1">
    <source>
        <dbReference type="SAM" id="Phobius"/>
    </source>
</evidence>
<dbReference type="InterPro" id="IPR025588">
    <property type="entry name" value="YcxB-like_C"/>
</dbReference>
<evidence type="ECO:0000259" key="2">
    <source>
        <dbReference type="Pfam" id="PF14317"/>
    </source>
</evidence>
<dbReference type="Proteomes" id="UP000824242">
    <property type="component" value="Unassembled WGS sequence"/>
</dbReference>
<gene>
    <name evidence="3" type="ORF">IAB89_03345</name>
</gene>
<evidence type="ECO:0000313" key="3">
    <source>
        <dbReference type="EMBL" id="HIR46686.1"/>
    </source>
</evidence>
<evidence type="ECO:0000313" key="4">
    <source>
        <dbReference type="Proteomes" id="UP000824242"/>
    </source>
</evidence>
<keyword evidence="1" id="KW-1133">Transmembrane helix</keyword>
<organism evidence="3 4">
    <name type="scientific">Candidatus Caccousia avicola</name>
    <dbReference type="NCBI Taxonomy" id="2840721"/>
    <lineage>
        <taxon>Bacteria</taxon>
        <taxon>Bacillati</taxon>
        <taxon>Bacillota</taxon>
        <taxon>Clostridia</taxon>
        <taxon>Eubacteriales</taxon>
        <taxon>Oscillospiraceae</taxon>
        <taxon>Oscillospiraceae incertae sedis</taxon>
        <taxon>Candidatus Caccousia</taxon>
    </lineage>
</organism>
<dbReference type="Pfam" id="PF14317">
    <property type="entry name" value="YcxB"/>
    <property type="match status" value="1"/>
</dbReference>
<feature type="transmembrane region" description="Helical" evidence="1">
    <location>
        <begin position="38"/>
        <end position="59"/>
    </location>
</feature>
<accession>A0A9D1AL31</accession>
<proteinExistence type="predicted"/>
<dbReference type="AlphaFoldDB" id="A0A9D1AL31"/>
<protein>
    <submittedName>
        <fullName evidence="3">YcxB family protein</fullName>
    </submittedName>
</protein>
<reference evidence="3" key="2">
    <citation type="journal article" date="2021" name="PeerJ">
        <title>Extensive microbial diversity within the chicken gut microbiome revealed by metagenomics and culture.</title>
        <authorList>
            <person name="Gilroy R."/>
            <person name="Ravi A."/>
            <person name="Getino M."/>
            <person name="Pursley I."/>
            <person name="Horton D.L."/>
            <person name="Alikhan N.F."/>
            <person name="Baker D."/>
            <person name="Gharbi K."/>
            <person name="Hall N."/>
            <person name="Watson M."/>
            <person name="Adriaenssens E.M."/>
            <person name="Foster-Nyarko E."/>
            <person name="Jarju S."/>
            <person name="Secka A."/>
            <person name="Antonio M."/>
            <person name="Oren A."/>
            <person name="Chaudhuri R.R."/>
            <person name="La Ragione R."/>
            <person name="Hildebrand F."/>
            <person name="Pallen M.J."/>
        </authorList>
    </citation>
    <scope>NUCLEOTIDE SEQUENCE</scope>
    <source>
        <strain evidence="3">ChiSxjej1B13-7958</strain>
    </source>
</reference>
<name>A0A9D1AL31_9FIRM</name>
<dbReference type="EMBL" id="DVGZ01000034">
    <property type="protein sequence ID" value="HIR46686.1"/>
    <property type="molecule type" value="Genomic_DNA"/>
</dbReference>
<keyword evidence="1" id="KW-0472">Membrane</keyword>
<comment type="caution">
    <text evidence="3">The sequence shown here is derived from an EMBL/GenBank/DDBJ whole genome shotgun (WGS) entry which is preliminary data.</text>
</comment>
<keyword evidence="1" id="KW-0812">Transmembrane</keyword>